<dbReference type="AlphaFoldDB" id="E2BU11"/>
<proteinExistence type="predicted"/>
<dbReference type="InParanoid" id="E2BU11"/>
<keyword evidence="2" id="KW-1185">Reference proteome</keyword>
<accession>E2BU11</accession>
<dbReference type="Proteomes" id="UP000008237">
    <property type="component" value="Unassembled WGS sequence"/>
</dbReference>
<dbReference type="InterPro" id="IPR036736">
    <property type="entry name" value="ACP-like_sf"/>
</dbReference>
<sequence>MAVEIKQTLEREYEVFLTAQDIRNLNFAKLAEMFNQETLNEKLRSDNLKDSSDLAGLKLLVRVIGDDNYSIPDVCISLPTKADTARDEIFLLPGVEGCWSIFNLLAPKIEAPAVCLQYGTYNIGNDCHTISEIADCLLKV</sequence>
<reference evidence="1 2" key="1">
    <citation type="journal article" date="2010" name="Science">
        <title>Genomic comparison of the ants Camponotus floridanus and Harpegnathos saltator.</title>
        <authorList>
            <person name="Bonasio R."/>
            <person name="Zhang G."/>
            <person name="Ye C."/>
            <person name="Mutti N.S."/>
            <person name="Fang X."/>
            <person name="Qin N."/>
            <person name="Donahue G."/>
            <person name="Yang P."/>
            <person name="Li Q."/>
            <person name="Li C."/>
            <person name="Zhang P."/>
            <person name="Huang Z."/>
            <person name="Berger S.L."/>
            <person name="Reinberg D."/>
            <person name="Wang J."/>
            <person name="Liebig J."/>
        </authorList>
    </citation>
    <scope>NUCLEOTIDE SEQUENCE [LARGE SCALE GENOMIC DNA]</scope>
    <source>
        <strain evidence="1 2">R22 G/1</strain>
    </source>
</reference>
<evidence type="ECO:0000313" key="1">
    <source>
        <dbReference type="EMBL" id="EFN80819.1"/>
    </source>
</evidence>
<dbReference type="STRING" id="610380.E2BU11"/>
<gene>
    <name evidence="1" type="ORF">EAI_00112</name>
</gene>
<evidence type="ECO:0000313" key="2">
    <source>
        <dbReference type="Proteomes" id="UP000008237"/>
    </source>
</evidence>
<organism evidence="2">
    <name type="scientific">Harpegnathos saltator</name>
    <name type="common">Jerdon's jumping ant</name>
    <dbReference type="NCBI Taxonomy" id="610380"/>
    <lineage>
        <taxon>Eukaryota</taxon>
        <taxon>Metazoa</taxon>
        <taxon>Ecdysozoa</taxon>
        <taxon>Arthropoda</taxon>
        <taxon>Hexapoda</taxon>
        <taxon>Insecta</taxon>
        <taxon>Pterygota</taxon>
        <taxon>Neoptera</taxon>
        <taxon>Endopterygota</taxon>
        <taxon>Hymenoptera</taxon>
        <taxon>Apocrita</taxon>
        <taxon>Aculeata</taxon>
        <taxon>Formicoidea</taxon>
        <taxon>Formicidae</taxon>
        <taxon>Ponerinae</taxon>
        <taxon>Ponerini</taxon>
        <taxon>Harpegnathos</taxon>
    </lineage>
</organism>
<dbReference type="EMBL" id="GL450548">
    <property type="protein sequence ID" value="EFN80819.1"/>
    <property type="molecule type" value="Genomic_DNA"/>
</dbReference>
<dbReference type="OrthoDB" id="329835at2759"/>
<protein>
    <submittedName>
        <fullName evidence="1">Fatty acid synthase</fullName>
    </submittedName>
</protein>
<dbReference type="Gene3D" id="1.10.1200.10">
    <property type="entry name" value="ACP-like"/>
    <property type="match status" value="1"/>
</dbReference>
<name>E2BU11_HARSA</name>